<gene>
    <name evidence="3" type="ORF">ERS852502_01525</name>
</gene>
<feature type="compositionally biased region" description="Basic and acidic residues" evidence="1">
    <location>
        <begin position="53"/>
        <end position="77"/>
    </location>
</feature>
<dbReference type="Proteomes" id="UP000078383">
    <property type="component" value="Unassembled WGS sequence"/>
</dbReference>
<reference evidence="3 4" key="1">
    <citation type="submission" date="2015-09" db="EMBL/GenBank/DDBJ databases">
        <authorList>
            <consortium name="Pathogen Informatics"/>
        </authorList>
    </citation>
    <scope>NUCLEOTIDE SEQUENCE [LARGE SCALE GENOMIC DNA]</scope>
    <source>
        <strain evidence="3 4">2789STDY5834889</strain>
    </source>
</reference>
<keyword evidence="2" id="KW-0472">Membrane</keyword>
<feature type="transmembrane region" description="Helical" evidence="2">
    <location>
        <begin position="133"/>
        <end position="155"/>
    </location>
</feature>
<evidence type="ECO:0000313" key="4">
    <source>
        <dbReference type="Proteomes" id="UP000078383"/>
    </source>
</evidence>
<evidence type="ECO:0000256" key="1">
    <source>
        <dbReference type="SAM" id="MobiDB-lite"/>
    </source>
</evidence>
<accession>A0A174ZIM7</accession>
<dbReference type="RefSeq" id="WP_055172254.1">
    <property type="nucleotide sequence ID" value="NZ_CZBX01000006.1"/>
</dbReference>
<evidence type="ECO:0000313" key="3">
    <source>
        <dbReference type="EMBL" id="CUQ87273.1"/>
    </source>
</evidence>
<evidence type="ECO:0000256" key="2">
    <source>
        <dbReference type="SAM" id="Phobius"/>
    </source>
</evidence>
<protein>
    <submittedName>
        <fullName evidence="3">Uncharacterized protein</fullName>
    </submittedName>
</protein>
<sequence>MFKKKECYLCGGKLIDGRCSSCGLDNTKLEKKNYRLNESSFDRKKKMTYSQKRQNETGETKKREKKQDAGHLCESHNGRKRTQTEYQQKENPRMEIPQTGQMQLGGPTIFNPARKVHAGSYEEQKKARKISGILAGIIVAIVAFTSIAGSVGDFISSFGDDFHSSDYDWNDDGSEVDSEYDPYMNTTRELSETGATYDCVLGYGEYEIGAQIPEGTYEVELVSGEGSMQQDDPENSIYYYSYFSEDESDTDAGDYLDDVRLYTGGHLKIDTGLVVQFHSENAQTEQMQLEENPLTEQVTLKAGNTYTAGTDFPAGWYDVTEASGVDWAELHYKIYLGDFYDKENENLNYENYGLWFYDTDGSESYRNAVFPEGTELEVDDGDLILTPSGSVKNQNYDSFYDMYRYRSQ</sequence>
<keyword evidence="2" id="KW-0812">Transmembrane</keyword>
<feature type="region of interest" description="Disordered" evidence="1">
    <location>
        <begin position="41"/>
        <end position="90"/>
    </location>
</feature>
<dbReference type="AlphaFoldDB" id="A0A174ZIM7"/>
<organism evidence="3 4">
    <name type="scientific">[Ruminococcus] torques</name>
    <dbReference type="NCBI Taxonomy" id="33039"/>
    <lineage>
        <taxon>Bacteria</taxon>
        <taxon>Bacillati</taxon>
        <taxon>Bacillota</taxon>
        <taxon>Clostridia</taxon>
        <taxon>Lachnospirales</taxon>
        <taxon>Lachnospiraceae</taxon>
        <taxon>Mediterraneibacter</taxon>
    </lineage>
</organism>
<proteinExistence type="predicted"/>
<dbReference type="EMBL" id="CZBX01000006">
    <property type="protein sequence ID" value="CUQ87273.1"/>
    <property type="molecule type" value="Genomic_DNA"/>
</dbReference>
<name>A0A174ZIM7_9FIRM</name>
<dbReference type="OrthoDB" id="1829120at2"/>
<keyword evidence="2" id="KW-1133">Transmembrane helix</keyword>